<dbReference type="InterPro" id="IPR013783">
    <property type="entry name" value="Ig-like_fold"/>
</dbReference>
<protein>
    <recommendedName>
        <fullName evidence="1">PKD domain-containing protein</fullName>
    </recommendedName>
</protein>
<organism evidence="2 3">
    <name type="scientific">Desulfosporosinus youngiae DSM 17734</name>
    <dbReference type="NCBI Taxonomy" id="768710"/>
    <lineage>
        <taxon>Bacteria</taxon>
        <taxon>Bacillati</taxon>
        <taxon>Bacillota</taxon>
        <taxon>Clostridia</taxon>
        <taxon>Eubacteriales</taxon>
        <taxon>Desulfitobacteriaceae</taxon>
        <taxon>Desulfosporosinus</taxon>
    </lineage>
</organism>
<sequence length="1507" mass="169872">MPPQMTTQELYDLLKARPRRRTLPKGEPATHPDVLRQERDAIRRWLEEYETAISTYKLGGQGGGSGGAFGAAVTAADKSRAEATLDMALCFAKDNEWFQCRSYALQAIDHYEQAILKPSSQAYGLLAVAKYMIEGNTPALRNYLEEVIVHKIDTAGLRSLLAKYYLMVRDYDAVRRLLANPKLWNHYRVIPIRRALEAKAGKAWDRYPCNFYTYRDHRLNSLITNDIIEQRKLELLKMSPSDKKTIAQSEAAADLLIERIIMTLDCHRLWNTANQAFARKNYIQATNYYLEASDKITGYFTAYYATADPAKLLHYNQTWERDGTKYESNKWLITYIRDRNRALSLQELYNLDWVRPHRSPEGWDAYGSNLDMLKTIGWQGKWVEKVDGPLAVMLFNFLPMAIAECGLARRRFEDSDEAPGLGVRSGPLSSIKLALQYHDKHRIMSEFIEVPFATMLKARILLLKAEFQYKARENDPSPDKDPATGQLRYQGLKAGRTYQGVIDTFYQTGYRDYMVNVRAARDKLKKTIADLRSAALDAHVVQMARQINYPALIPGNDLTKNQQALQQLGHDPRIPGLVSFNSNLLGISKGRHTPYDRLIRFDMDGLLPRESNPQIYALIAQAQARLHQLDSGLNWLGYRDDYVSPWRFQYLLERARYFAGHASQVQNLYLTFLSTAEKEEAQEKTIGQNAIIELANVDLETSRLKQSNLQFAAAQASTQLAKLMAQNAKTRYSNYLSFDEEMDRLTEEYMGHALSSSISNVVTSSLQGMQSGFSMGGWIGAIVGAVAGVGIGSWQAYDQYSMQDISLEMQNQQRELEKKNLILAAREAAESVKVTQAQEAAAAASVDVAALQRVVALMRHEYALQTVEFMKNRTFTSELWYRLASEIKGVAETYLKYGVELAFLAEQAFEFESNRRVDVIRFDYDLQETGDFLSGDFLLRDLNYLEQELITGEIERRRLVRYTVSLARDFPDALQQLRNNGWCVLHLTLLPLEQRFPGLFNLRVSSVDIHPVALMDPTRFSVNLTHLGASSIRVRSDKTAPEDPFNKTDMPSWTAASDTALDQDWPVKVRAASPQTEIYTGVTPQDQTAGDSFFSNNQQTAFEGLGAASAWRLDMSMRENRVDPTTLADIVLVFHFSGYFSEELKNRVQACIPSRSTQTLLLSGHQYFPDGYYHLQNSGTMTWSVNKRFIPTGLQAGRLRNIGLSLLPSSDRPQFGRLLSVQRLRIKFDSRTGNLDVLSLLPRFSFETARLTLRATVVFNQQVTQVMWDFGDHSGWQPTNADGAAYPLYSQEHCYTKAGAYVVTLRAVVSGQLYEYTAKVSVSGDEDLSSPLTPALTFTAKAIPEISSDQFQLVINSGLPSGVQATLSVKSGSLRAGGTASCFLTLPKDRECELLCIAIRNLAVHFSGTQCYDPTAAELTLPGLRTATNREFDEQGSLKPGTANDLSRRVFGNGEHSPIDNWQLTITAANNPFLKVVDSTGRETMDLSEIEDAVLALEYEAEEITMY</sequence>
<dbReference type="RefSeq" id="WP_007785938.1">
    <property type="nucleotide sequence ID" value="NZ_CM001441.1"/>
</dbReference>
<evidence type="ECO:0000313" key="3">
    <source>
        <dbReference type="Proteomes" id="UP000005104"/>
    </source>
</evidence>
<dbReference type="STRING" id="768710.DesyoDRAFT_4195"/>
<accession>H5XXE8</accession>
<dbReference type="EMBL" id="CM001441">
    <property type="protein sequence ID" value="EHQ91154.1"/>
    <property type="molecule type" value="Genomic_DNA"/>
</dbReference>
<dbReference type="InterPro" id="IPR035986">
    <property type="entry name" value="PKD_dom_sf"/>
</dbReference>
<proteinExistence type="predicted"/>
<dbReference type="Pfam" id="PF18276">
    <property type="entry name" value="TcA_TcB_BD"/>
    <property type="match status" value="1"/>
</dbReference>
<keyword evidence="3" id="KW-1185">Reference proteome</keyword>
<dbReference type="PROSITE" id="PS50093">
    <property type="entry name" value="PKD"/>
    <property type="match status" value="1"/>
</dbReference>
<evidence type="ECO:0000259" key="1">
    <source>
        <dbReference type="PROSITE" id="PS50093"/>
    </source>
</evidence>
<dbReference type="Gene3D" id="2.60.40.10">
    <property type="entry name" value="Immunoglobulins"/>
    <property type="match status" value="1"/>
</dbReference>
<dbReference type="OrthoDB" id="9781691at2"/>
<gene>
    <name evidence="2" type="ORF">DesyoDRAFT_4195</name>
</gene>
<dbReference type="InterPro" id="IPR040840">
    <property type="entry name" value="TcA_TcB_BD"/>
</dbReference>
<dbReference type="Proteomes" id="UP000005104">
    <property type="component" value="Chromosome"/>
</dbReference>
<reference evidence="2 3" key="1">
    <citation type="submission" date="2011-11" db="EMBL/GenBank/DDBJ databases">
        <title>The Noncontiguous Finished genome of Desulfosporosinus youngiae DSM 17734.</title>
        <authorList>
            <consortium name="US DOE Joint Genome Institute (JGI-PGF)"/>
            <person name="Lucas S."/>
            <person name="Han J."/>
            <person name="Lapidus A."/>
            <person name="Cheng J.-F."/>
            <person name="Goodwin L."/>
            <person name="Pitluck S."/>
            <person name="Peters L."/>
            <person name="Ovchinnikova G."/>
            <person name="Lu M."/>
            <person name="Land M.L."/>
            <person name="Hauser L."/>
            <person name="Pester M."/>
            <person name="Spring S."/>
            <person name="Ollivier B."/>
            <person name="Rattei T."/>
            <person name="Klenk H.-P."/>
            <person name="Wagner M."/>
            <person name="Loy A."/>
            <person name="Woyke T.J."/>
        </authorList>
    </citation>
    <scope>NUCLEOTIDE SEQUENCE [LARGE SCALE GENOMIC DNA]</scope>
    <source>
        <strain evidence="2 3">DSM 17734</strain>
    </source>
</reference>
<dbReference type="SUPFAM" id="SSF49299">
    <property type="entry name" value="PKD domain"/>
    <property type="match status" value="1"/>
</dbReference>
<dbReference type="HOGENOM" id="CLU_248362_0_0_9"/>
<evidence type="ECO:0000313" key="2">
    <source>
        <dbReference type="EMBL" id="EHQ91154.1"/>
    </source>
</evidence>
<dbReference type="InterPro" id="IPR000601">
    <property type="entry name" value="PKD_dom"/>
</dbReference>
<name>H5XXE8_9FIRM</name>
<feature type="domain" description="PKD" evidence="1">
    <location>
        <begin position="1268"/>
        <end position="1307"/>
    </location>
</feature>
<dbReference type="eggNOG" id="COG0457">
    <property type="taxonomic scope" value="Bacteria"/>
</dbReference>
<dbReference type="CDD" id="cd00146">
    <property type="entry name" value="PKD"/>
    <property type="match status" value="1"/>
</dbReference>